<gene>
    <name evidence="2" type="ORF">KY290_017153</name>
</gene>
<sequence>MFYRGNKKAFFLSGLITTLCKWAGVPLLDTDEFLFYVQQQDEENGENVDSDDEAPLSRAWVEEDLVAVRKRLGSAFVDFTLVLPNTALKVEMLRRKLLQERRKGLERDRLMVRIWQTTRTIFTCIAPGQELS</sequence>
<protein>
    <submittedName>
        <fullName evidence="2">Uncharacterized protein</fullName>
    </submittedName>
</protein>
<reference evidence="2 3" key="1">
    <citation type="journal article" date="2021" name="bioRxiv">
        <title>Chromosome-scale and haplotype-resolved genome assembly of a tetraploid potato cultivar.</title>
        <authorList>
            <person name="Sun H."/>
            <person name="Jiao W.-B."/>
            <person name="Krause K."/>
            <person name="Campoy J.A."/>
            <person name="Goel M."/>
            <person name="Folz-Donahue K."/>
            <person name="Kukat C."/>
            <person name="Huettel B."/>
            <person name="Schneeberger K."/>
        </authorList>
    </citation>
    <scope>NUCLEOTIDE SEQUENCE [LARGE SCALE GENOMIC DNA]</scope>
    <source>
        <strain evidence="2">SolTubOtavaFocal</strain>
        <tissue evidence="2">Leaves</tissue>
    </source>
</reference>
<comment type="caution">
    <text evidence="2">The sequence shown here is derived from an EMBL/GenBank/DDBJ whole genome shotgun (WGS) entry which is preliminary data.</text>
</comment>
<evidence type="ECO:0000256" key="1">
    <source>
        <dbReference type="SAM" id="SignalP"/>
    </source>
</evidence>
<keyword evidence="1" id="KW-0732">Signal</keyword>
<dbReference type="Proteomes" id="UP000826656">
    <property type="component" value="Unassembled WGS sequence"/>
</dbReference>
<evidence type="ECO:0000313" key="2">
    <source>
        <dbReference type="EMBL" id="KAH0761080.1"/>
    </source>
</evidence>
<dbReference type="EMBL" id="JAIVGD010000013">
    <property type="protein sequence ID" value="KAH0761080.1"/>
    <property type="molecule type" value="Genomic_DNA"/>
</dbReference>
<feature type="signal peptide" evidence="1">
    <location>
        <begin position="1"/>
        <end position="24"/>
    </location>
</feature>
<keyword evidence="3" id="KW-1185">Reference proteome</keyword>
<proteinExistence type="predicted"/>
<accession>A0ABQ7VDF8</accession>
<feature type="chain" id="PRO_5045869401" evidence="1">
    <location>
        <begin position="25"/>
        <end position="132"/>
    </location>
</feature>
<name>A0ABQ7VDF8_SOLTU</name>
<organism evidence="2 3">
    <name type="scientific">Solanum tuberosum</name>
    <name type="common">Potato</name>
    <dbReference type="NCBI Taxonomy" id="4113"/>
    <lineage>
        <taxon>Eukaryota</taxon>
        <taxon>Viridiplantae</taxon>
        <taxon>Streptophyta</taxon>
        <taxon>Embryophyta</taxon>
        <taxon>Tracheophyta</taxon>
        <taxon>Spermatophyta</taxon>
        <taxon>Magnoliopsida</taxon>
        <taxon>eudicotyledons</taxon>
        <taxon>Gunneridae</taxon>
        <taxon>Pentapetalae</taxon>
        <taxon>asterids</taxon>
        <taxon>lamiids</taxon>
        <taxon>Solanales</taxon>
        <taxon>Solanaceae</taxon>
        <taxon>Solanoideae</taxon>
        <taxon>Solaneae</taxon>
        <taxon>Solanum</taxon>
    </lineage>
</organism>
<evidence type="ECO:0000313" key="3">
    <source>
        <dbReference type="Proteomes" id="UP000826656"/>
    </source>
</evidence>